<evidence type="ECO:0000256" key="7">
    <source>
        <dbReference type="ARBA" id="ARBA00022982"/>
    </source>
</evidence>
<keyword evidence="10 12" id="KW-0472">Membrane</keyword>
<name>A0A1R4GK36_9MICC</name>
<evidence type="ECO:0000256" key="5">
    <source>
        <dbReference type="ARBA" id="ARBA00022692"/>
    </source>
</evidence>
<gene>
    <name evidence="14" type="ORF">FM101_11135</name>
</gene>
<feature type="domain" description="Cytochrome b561 bacterial/Ni-hydrogenase" evidence="13">
    <location>
        <begin position="1"/>
        <end position="155"/>
    </location>
</feature>
<evidence type="ECO:0000256" key="9">
    <source>
        <dbReference type="ARBA" id="ARBA00023004"/>
    </source>
</evidence>
<keyword evidence="8 12" id="KW-1133">Transmembrane helix</keyword>
<dbReference type="InterPro" id="IPR052168">
    <property type="entry name" value="Cytochrome_b561_oxidase"/>
</dbReference>
<feature type="transmembrane region" description="Helical" evidence="12">
    <location>
        <begin position="124"/>
        <end position="147"/>
    </location>
</feature>
<accession>A0A1R4GK36</accession>
<proteinExistence type="inferred from homology"/>
<dbReference type="GO" id="GO:0005886">
    <property type="term" value="C:plasma membrane"/>
    <property type="evidence" value="ECO:0007669"/>
    <property type="project" value="UniProtKB-SubCell"/>
</dbReference>
<dbReference type="InterPro" id="IPR016174">
    <property type="entry name" value="Di-haem_cyt_TM"/>
</dbReference>
<sequence>MAILVVAQLFIAAVMMASLVYRPLLLAIHKPLGITILALVLIRLVYRILHRAPPFMSSMGPVERQAAKYSELLMYALLLIQPVVGWAMLSAAGDPIVLFGQFQLPAMAPHSPLVFTILRQTHTILAYLLFAAFTAHMCAVLLHTLVLRDKLLHRMSLWPSRQDTAVAEEPTAEEEVAK</sequence>
<dbReference type="GO" id="GO:0020037">
    <property type="term" value="F:heme binding"/>
    <property type="evidence" value="ECO:0007669"/>
    <property type="project" value="TreeGrafter"/>
</dbReference>
<evidence type="ECO:0000259" key="13">
    <source>
        <dbReference type="Pfam" id="PF01292"/>
    </source>
</evidence>
<dbReference type="InterPro" id="IPR011577">
    <property type="entry name" value="Cyt_b561_bac/Ni-Hgenase"/>
</dbReference>
<dbReference type="Pfam" id="PF01292">
    <property type="entry name" value="Ni_hydr_CYTB"/>
    <property type="match status" value="1"/>
</dbReference>
<organism evidence="14 15">
    <name type="scientific">Arthrobacter rhombi</name>
    <dbReference type="NCBI Taxonomy" id="71253"/>
    <lineage>
        <taxon>Bacteria</taxon>
        <taxon>Bacillati</taxon>
        <taxon>Actinomycetota</taxon>
        <taxon>Actinomycetes</taxon>
        <taxon>Micrococcales</taxon>
        <taxon>Micrococcaceae</taxon>
        <taxon>Arthrobacter</taxon>
    </lineage>
</organism>
<reference evidence="14 15" key="1">
    <citation type="submission" date="2017-02" db="EMBL/GenBank/DDBJ databases">
        <authorList>
            <person name="Peterson S.W."/>
        </authorList>
    </citation>
    <scope>NUCLEOTIDE SEQUENCE [LARGE SCALE GENOMIC DNA]</scope>
    <source>
        <strain evidence="14 15">B Ar 00.02</strain>
    </source>
</reference>
<dbReference type="PANTHER" id="PTHR30529:SF6">
    <property type="entry name" value="BLL0291 PROTEIN"/>
    <property type="match status" value="1"/>
</dbReference>
<evidence type="ECO:0000256" key="4">
    <source>
        <dbReference type="ARBA" id="ARBA00022617"/>
    </source>
</evidence>
<keyword evidence="3" id="KW-1003">Cell membrane</keyword>
<evidence type="ECO:0000313" key="14">
    <source>
        <dbReference type="EMBL" id="SJM68597.1"/>
    </source>
</evidence>
<evidence type="ECO:0000256" key="2">
    <source>
        <dbReference type="ARBA" id="ARBA00022448"/>
    </source>
</evidence>
<evidence type="ECO:0000256" key="8">
    <source>
        <dbReference type="ARBA" id="ARBA00022989"/>
    </source>
</evidence>
<dbReference type="EMBL" id="FUHW01000038">
    <property type="protein sequence ID" value="SJM68597.1"/>
    <property type="molecule type" value="Genomic_DNA"/>
</dbReference>
<evidence type="ECO:0000256" key="12">
    <source>
        <dbReference type="SAM" id="Phobius"/>
    </source>
</evidence>
<evidence type="ECO:0000256" key="11">
    <source>
        <dbReference type="ARBA" id="ARBA00037975"/>
    </source>
</evidence>
<keyword evidence="7" id="KW-0249">Electron transport</keyword>
<feature type="transmembrane region" description="Helical" evidence="12">
    <location>
        <begin position="32"/>
        <end position="49"/>
    </location>
</feature>
<keyword evidence="9" id="KW-0408">Iron</keyword>
<dbReference type="GO" id="GO:0009055">
    <property type="term" value="F:electron transfer activity"/>
    <property type="evidence" value="ECO:0007669"/>
    <property type="project" value="InterPro"/>
</dbReference>
<dbReference type="AlphaFoldDB" id="A0A1R4GK36"/>
<evidence type="ECO:0000256" key="10">
    <source>
        <dbReference type="ARBA" id="ARBA00023136"/>
    </source>
</evidence>
<keyword evidence="5 12" id="KW-0812">Transmembrane</keyword>
<dbReference type="Proteomes" id="UP000195913">
    <property type="component" value="Unassembled WGS sequence"/>
</dbReference>
<keyword evidence="4" id="KW-0349">Heme</keyword>
<evidence type="ECO:0000256" key="3">
    <source>
        <dbReference type="ARBA" id="ARBA00022475"/>
    </source>
</evidence>
<evidence type="ECO:0000256" key="1">
    <source>
        <dbReference type="ARBA" id="ARBA00004651"/>
    </source>
</evidence>
<protein>
    <submittedName>
        <fullName evidence="14">Cytochrome B561</fullName>
    </submittedName>
</protein>
<evidence type="ECO:0000256" key="6">
    <source>
        <dbReference type="ARBA" id="ARBA00022723"/>
    </source>
</evidence>
<dbReference type="SUPFAM" id="SSF81342">
    <property type="entry name" value="Transmembrane di-heme cytochromes"/>
    <property type="match status" value="1"/>
</dbReference>
<dbReference type="GO" id="GO:0046872">
    <property type="term" value="F:metal ion binding"/>
    <property type="evidence" value="ECO:0007669"/>
    <property type="project" value="UniProtKB-KW"/>
</dbReference>
<dbReference type="GO" id="GO:0022904">
    <property type="term" value="P:respiratory electron transport chain"/>
    <property type="evidence" value="ECO:0007669"/>
    <property type="project" value="InterPro"/>
</dbReference>
<dbReference type="PANTHER" id="PTHR30529">
    <property type="entry name" value="CYTOCHROME B561"/>
    <property type="match status" value="1"/>
</dbReference>
<comment type="similarity">
    <text evidence="11">Belongs to the cytochrome b561 family.</text>
</comment>
<feature type="transmembrane region" description="Helical" evidence="12">
    <location>
        <begin position="69"/>
        <end position="89"/>
    </location>
</feature>
<evidence type="ECO:0000313" key="15">
    <source>
        <dbReference type="Proteomes" id="UP000195913"/>
    </source>
</evidence>
<keyword evidence="2" id="KW-0813">Transport</keyword>
<keyword evidence="6" id="KW-0479">Metal-binding</keyword>
<comment type="subcellular location">
    <subcellularLocation>
        <location evidence="1">Cell membrane</location>
        <topology evidence="1">Multi-pass membrane protein</topology>
    </subcellularLocation>
</comment>
<keyword evidence="15" id="KW-1185">Reference proteome</keyword>